<feature type="compositionally biased region" description="Basic and acidic residues" evidence="1">
    <location>
        <begin position="1"/>
        <end position="20"/>
    </location>
</feature>
<reference evidence="3" key="1">
    <citation type="submission" date="2001-06" db="EMBL/GenBank/DDBJ databases">
        <title>Oryza sativa nipponbare(GA3) genomic DNA, chromosome 7, BAC clone:OJ1339_B08.</title>
        <authorList>
            <person name="Sasaki T."/>
            <person name="Matsumoto T."/>
            <person name="Yamamoto K."/>
        </authorList>
    </citation>
    <scope>NUCLEOTIDE SEQUENCE</scope>
</reference>
<sequence>MPQPKEEGGKIDLFFKRHDGPPVPSGRPGTARLLVGRAWAGGAAHGPARHGPVCWSGYAGPTDFGPSTAVSGPCRAGPPEWPTIPHIGRV</sequence>
<dbReference type="Proteomes" id="UP000000763">
    <property type="component" value="Chromosome 7"/>
</dbReference>
<dbReference type="EMBL" id="AP003753">
    <property type="protein sequence ID" value="BAD30192.1"/>
    <property type="molecule type" value="Genomic_DNA"/>
</dbReference>
<dbReference type="EMBL" id="AP004384">
    <property type="protein sequence ID" value="BAC79934.1"/>
    <property type="molecule type" value="Genomic_DNA"/>
</dbReference>
<evidence type="ECO:0000256" key="1">
    <source>
        <dbReference type="SAM" id="MobiDB-lite"/>
    </source>
</evidence>
<feature type="region of interest" description="Disordered" evidence="1">
    <location>
        <begin position="69"/>
        <end position="90"/>
    </location>
</feature>
<evidence type="ECO:0000313" key="4">
    <source>
        <dbReference type="Proteomes" id="UP000000763"/>
    </source>
</evidence>
<evidence type="ECO:0000313" key="3">
    <source>
        <dbReference type="EMBL" id="BAD30192.1"/>
    </source>
</evidence>
<reference evidence="2" key="2">
    <citation type="submission" date="2001-11" db="EMBL/GenBank/DDBJ databases">
        <title>Oryza sativa nipponbare(GA3) genomic DNA, chromosome 7, PAC clone:P0506C07.</title>
        <authorList>
            <person name="Sasaki T."/>
            <person name="Matsumoto T."/>
            <person name="Yamamoto K."/>
        </authorList>
    </citation>
    <scope>NUCLEOTIDE SEQUENCE</scope>
</reference>
<feature type="region of interest" description="Disordered" evidence="1">
    <location>
        <begin position="1"/>
        <end position="28"/>
    </location>
</feature>
<protein>
    <submittedName>
        <fullName evidence="2">Uncharacterized protein</fullName>
    </submittedName>
</protein>
<reference evidence="4" key="4">
    <citation type="journal article" date="2008" name="Nucleic Acids Res.">
        <title>The rice annotation project database (RAP-DB): 2008 update.</title>
        <authorList>
            <consortium name="The rice annotation project (RAP)"/>
        </authorList>
    </citation>
    <scope>GENOME REANNOTATION</scope>
    <source>
        <strain evidence="4">cv. Nipponbare</strain>
    </source>
</reference>
<gene>
    <name evidence="3" type="ORF">OJ1339_B08.17</name>
    <name evidence="2" type="ORF">P0506C07.8</name>
</gene>
<accession>Q7XI23</accession>
<name>Q7XI23_ORYSJ</name>
<proteinExistence type="predicted"/>
<reference evidence="4" key="3">
    <citation type="journal article" date="2005" name="Nature">
        <title>The map-based sequence of the rice genome.</title>
        <authorList>
            <consortium name="International rice genome sequencing project (IRGSP)"/>
            <person name="Matsumoto T."/>
            <person name="Wu J."/>
            <person name="Kanamori H."/>
            <person name="Katayose Y."/>
            <person name="Fujisawa M."/>
            <person name="Namiki N."/>
            <person name="Mizuno H."/>
            <person name="Yamamoto K."/>
            <person name="Antonio B.A."/>
            <person name="Baba T."/>
            <person name="Sakata K."/>
            <person name="Nagamura Y."/>
            <person name="Aoki H."/>
            <person name="Arikawa K."/>
            <person name="Arita K."/>
            <person name="Bito T."/>
            <person name="Chiden Y."/>
            <person name="Fujitsuka N."/>
            <person name="Fukunaka R."/>
            <person name="Hamada M."/>
            <person name="Harada C."/>
            <person name="Hayashi A."/>
            <person name="Hijishita S."/>
            <person name="Honda M."/>
            <person name="Hosokawa S."/>
            <person name="Ichikawa Y."/>
            <person name="Idonuma A."/>
            <person name="Iijima M."/>
            <person name="Ikeda M."/>
            <person name="Ikeno M."/>
            <person name="Ito K."/>
            <person name="Ito S."/>
            <person name="Ito T."/>
            <person name="Ito Y."/>
            <person name="Ito Y."/>
            <person name="Iwabuchi A."/>
            <person name="Kamiya K."/>
            <person name="Karasawa W."/>
            <person name="Kurita K."/>
            <person name="Katagiri S."/>
            <person name="Kikuta A."/>
            <person name="Kobayashi H."/>
            <person name="Kobayashi N."/>
            <person name="Machita K."/>
            <person name="Maehara T."/>
            <person name="Masukawa M."/>
            <person name="Mizubayashi T."/>
            <person name="Mukai Y."/>
            <person name="Nagasaki H."/>
            <person name="Nagata Y."/>
            <person name="Naito S."/>
            <person name="Nakashima M."/>
            <person name="Nakama Y."/>
            <person name="Nakamichi Y."/>
            <person name="Nakamura M."/>
            <person name="Meguro A."/>
            <person name="Negishi M."/>
            <person name="Ohta I."/>
            <person name="Ohta T."/>
            <person name="Okamoto M."/>
            <person name="Ono N."/>
            <person name="Saji S."/>
            <person name="Sakaguchi M."/>
            <person name="Sakai K."/>
            <person name="Shibata M."/>
            <person name="Shimokawa T."/>
            <person name="Song J."/>
            <person name="Takazaki Y."/>
            <person name="Terasawa K."/>
            <person name="Tsugane M."/>
            <person name="Tsuji K."/>
            <person name="Ueda S."/>
            <person name="Waki K."/>
            <person name="Yamagata H."/>
            <person name="Yamamoto M."/>
            <person name="Yamamoto S."/>
            <person name="Yamane H."/>
            <person name="Yoshiki S."/>
            <person name="Yoshihara R."/>
            <person name="Yukawa K."/>
            <person name="Zhong H."/>
            <person name="Yano M."/>
            <person name="Yuan Q."/>
            <person name="Ouyang S."/>
            <person name="Liu J."/>
            <person name="Jones K.M."/>
            <person name="Gansberger K."/>
            <person name="Moffat K."/>
            <person name="Hill J."/>
            <person name="Bera J."/>
            <person name="Fadrosh D."/>
            <person name="Jin S."/>
            <person name="Johri S."/>
            <person name="Kim M."/>
            <person name="Overton L."/>
            <person name="Reardon M."/>
            <person name="Tsitrin T."/>
            <person name="Vuong H."/>
            <person name="Weaver B."/>
            <person name="Ciecko A."/>
            <person name="Tallon L."/>
            <person name="Jackson J."/>
            <person name="Pai G."/>
            <person name="Aken S.V."/>
            <person name="Utterback T."/>
            <person name="Reidmuller S."/>
            <person name="Feldblyum T."/>
            <person name="Hsiao J."/>
            <person name="Zismann V."/>
            <person name="Iobst S."/>
            <person name="de Vazeille A.R."/>
            <person name="Buell C.R."/>
            <person name="Ying K."/>
            <person name="Li Y."/>
            <person name="Lu T."/>
            <person name="Huang Y."/>
            <person name="Zhao Q."/>
            <person name="Feng Q."/>
            <person name="Zhang L."/>
            <person name="Zhu J."/>
            <person name="Weng Q."/>
            <person name="Mu J."/>
            <person name="Lu Y."/>
            <person name="Fan D."/>
            <person name="Liu Y."/>
            <person name="Guan J."/>
            <person name="Zhang Y."/>
            <person name="Yu S."/>
            <person name="Liu X."/>
            <person name="Zhang Y."/>
            <person name="Hong G."/>
            <person name="Han B."/>
            <person name="Choisne N."/>
            <person name="Demange N."/>
            <person name="Orjeda G."/>
            <person name="Samain S."/>
            <person name="Cattolico L."/>
            <person name="Pelletier E."/>
            <person name="Couloux A."/>
            <person name="Segurens B."/>
            <person name="Wincker P."/>
            <person name="D'Hont A."/>
            <person name="Scarpelli C."/>
            <person name="Weissenbach J."/>
            <person name="Salanoubat M."/>
            <person name="Quetier F."/>
            <person name="Yu Y."/>
            <person name="Kim H.R."/>
            <person name="Rambo T."/>
            <person name="Currie J."/>
            <person name="Collura K."/>
            <person name="Luo M."/>
            <person name="Yang T."/>
            <person name="Ammiraju J.S.S."/>
            <person name="Engler F."/>
            <person name="Soderlund C."/>
            <person name="Wing R.A."/>
            <person name="Palmer L.E."/>
            <person name="de la Bastide M."/>
            <person name="Spiegel L."/>
            <person name="Nascimento L."/>
            <person name="Zutavern T."/>
            <person name="O'Shaughnessy A."/>
            <person name="Dike S."/>
            <person name="Dedhia N."/>
            <person name="Preston R."/>
            <person name="Balija V."/>
            <person name="McCombie W.R."/>
            <person name="Chow T."/>
            <person name="Chen H."/>
            <person name="Chung M."/>
            <person name="Chen C."/>
            <person name="Shaw J."/>
            <person name="Wu H."/>
            <person name="Hsiao K."/>
            <person name="Chao Y."/>
            <person name="Chu M."/>
            <person name="Cheng C."/>
            <person name="Hour A."/>
            <person name="Lee P."/>
            <person name="Lin S."/>
            <person name="Lin Y."/>
            <person name="Liou J."/>
            <person name="Liu S."/>
            <person name="Hsing Y."/>
            <person name="Raghuvanshi S."/>
            <person name="Mohanty A."/>
            <person name="Bharti A.K."/>
            <person name="Gaur A."/>
            <person name="Gupta V."/>
            <person name="Kumar D."/>
            <person name="Ravi V."/>
            <person name="Vij S."/>
            <person name="Kapur A."/>
            <person name="Khurana P."/>
            <person name="Khurana P."/>
            <person name="Khurana J.P."/>
            <person name="Tyagi A.K."/>
            <person name="Gaikwad K."/>
            <person name="Singh A."/>
            <person name="Dalal V."/>
            <person name="Srivastava S."/>
            <person name="Dixit A."/>
            <person name="Pal A.K."/>
            <person name="Ghazi I.A."/>
            <person name="Yadav M."/>
            <person name="Pandit A."/>
            <person name="Bhargava A."/>
            <person name="Sureshbabu K."/>
            <person name="Batra K."/>
            <person name="Sharma T.R."/>
            <person name="Mohapatra T."/>
            <person name="Singh N.K."/>
            <person name="Messing J."/>
            <person name="Nelson A.B."/>
            <person name="Fuks G."/>
            <person name="Kavchok S."/>
            <person name="Keizer G."/>
            <person name="Linton E."/>
            <person name="Llaca V."/>
            <person name="Song R."/>
            <person name="Tanyolac B."/>
            <person name="Young S."/>
            <person name="Ho-Il K."/>
            <person name="Hahn J.H."/>
            <person name="Sangsakoo G."/>
            <person name="Vanavichit A."/>
            <person name="de Mattos Luiz.A.T."/>
            <person name="Zimmer P.D."/>
            <person name="Malone G."/>
            <person name="Dellagostin O."/>
            <person name="de Oliveira A.C."/>
            <person name="Bevan M."/>
            <person name="Bancroft I."/>
            <person name="Minx P."/>
            <person name="Cordum H."/>
            <person name="Wilson R."/>
            <person name="Cheng Z."/>
            <person name="Jin W."/>
            <person name="Jiang J."/>
            <person name="Leong S.A."/>
            <person name="Iwama H."/>
            <person name="Gojobori T."/>
            <person name="Itoh T."/>
            <person name="Niimura Y."/>
            <person name="Fujii Y."/>
            <person name="Habara T."/>
            <person name="Sakai H."/>
            <person name="Sato Y."/>
            <person name="Wilson G."/>
            <person name="Kumar K."/>
            <person name="McCouch S."/>
            <person name="Juretic N."/>
            <person name="Hoen D."/>
            <person name="Wright S."/>
            <person name="Bruskiewich R."/>
            <person name="Bureau T."/>
            <person name="Miyao A."/>
            <person name="Hirochika H."/>
            <person name="Nishikawa T."/>
            <person name="Kadowaki K."/>
            <person name="Sugiura M."/>
            <person name="Burr B."/>
            <person name="Sasaki T."/>
        </authorList>
    </citation>
    <scope>NUCLEOTIDE SEQUENCE [LARGE SCALE GENOMIC DNA]</scope>
    <source>
        <strain evidence="4">cv. Nipponbare</strain>
    </source>
</reference>
<organism evidence="2 4">
    <name type="scientific">Oryza sativa subsp. japonica</name>
    <name type="common">Rice</name>
    <dbReference type="NCBI Taxonomy" id="39947"/>
    <lineage>
        <taxon>Eukaryota</taxon>
        <taxon>Viridiplantae</taxon>
        <taxon>Streptophyta</taxon>
        <taxon>Embryophyta</taxon>
        <taxon>Tracheophyta</taxon>
        <taxon>Spermatophyta</taxon>
        <taxon>Magnoliopsida</taxon>
        <taxon>Liliopsida</taxon>
        <taxon>Poales</taxon>
        <taxon>Poaceae</taxon>
        <taxon>BOP clade</taxon>
        <taxon>Oryzoideae</taxon>
        <taxon>Oryzeae</taxon>
        <taxon>Oryzinae</taxon>
        <taxon>Oryza</taxon>
        <taxon>Oryza sativa</taxon>
    </lineage>
</organism>
<evidence type="ECO:0000313" key="2">
    <source>
        <dbReference type="EMBL" id="BAC79934.1"/>
    </source>
</evidence>
<dbReference type="AlphaFoldDB" id="Q7XI23"/>